<proteinExistence type="predicted"/>
<keyword evidence="2" id="KW-1185">Reference proteome</keyword>
<name>A0A0P7AMI5_9HYPO</name>
<comment type="caution">
    <text evidence="1">The sequence shown here is derived from an EMBL/GenBank/DDBJ whole genome shotgun (WGS) entry which is preliminary data.</text>
</comment>
<dbReference type="OrthoDB" id="5125951at2759"/>
<accession>A0A0P7AMI5</accession>
<dbReference type="EMBL" id="LKCW01000270">
    <property type="protein sequence ID" value="KPM35159.1"/>
    <property type="molecule type" value="Genomic_DNA"/>
</dbReference>
<dbReference type="InterPro" id="IPR043129">
    <property type="entry name" value="ATPase_NBD"/>
</dbReference>
<dbReference type="Proteomes" id="UP000050424">
    <property type="component" value="Unassembled WGS sequence"/>
</dbReference>
<dbReference type="AlphaFoldDB" id="A0A0P7AMI5"/>
<evidence type="ECO:0000313" key="1">
    <source>
        <dbReference type="EMBL" id="KPM35159.1"/>
    </source>
</evidence>
<evidence type="ECO:0000313" key="2">
    <source>
        <dbReference type="Proteomes" id="UP000050424"/>
    </source>
</evidence>
<organism evidence="1 2">
    <name type="scientific">Neonectria ditissima</name>
    <dbReference type="NCBI Taxonomy" id="78410"/>
    <lineage>
        <taxon>Eukaryota</taxon>
        <taxon>Fungi</taxon>
        <taxon>Dikarya</taxon>
        <taxon>Ascomycota</taxon>
        <taxon>Pezizomycotina</taxon>
        <taxon>Sordariomycetes</taxon>
        <taxon>Hypocreomycetidae</taxon>
        <taxon>Hypocreales</taxon>
        <taxon>Nectriaceae</taxon>
        <taxon>Neonectria</taxon>
    </lineage>
</organism>
<reference evidence="1 2" key="1">
    <citation type="submission" date="2015-09" db="EMBL/GenBank/DDBJ databases">
        <title>Draft genome of a European isolate of the apple canker pathogen Neonectria ditissima.</title>
        <authorList>
            <person name="Gomez-Cortecero A."/>
            <person name="Harrison R.J."/>
            <person name="Armitage A.D."/>
        </authorList>
    </citation>
    <scope>NUCLEOTIDE SEQUENCE [LARGE SCALE GENOMIC DNA]</scope>
    <source>
        <strain evidence="1 2">R09/05</strain>
    </source>
</reference>
<protein>
    <submittedName>
        <fullName evidence="1">Uncharacterized protein</fullName>
    </submittedName>
</protein>
<sequence>MALATAAEGTHQTAPLGGPSFSAAGPLIAKSSPKDALARVDRSQTDRGVAWQDAVGLISAGKREGGWGCLAMPGLSSKPRPVAWHNDAAVYKFQALSAGGCPGHVVQNDSKLYGSLSMDAAVDTLISRHVRQATEHLPSNSPPTALQLDLEEIALIMWSRYKRRGFCFDGMFQGGLAFNDSDNKVRIEIHRDDMIVLVHNIIDHVTELISGLYEAAVKTHEAAPKGVFLTGGLFQSDYIRNEVCNKLPRILGDNGLRVMAPDGDVWWSAVCRGAALCMLPDE</sequence>
<gene>
    <name evidence="1" type="ORF">AK830_g11407</name>
</gene>
<dbReference type="SUPFAM" id="SSF53067">
    <property type="entry name" value="Actin-like ATPase domain"/>
    <property type="match status" value="1"/>
</dbReference>